<accession>A0A397IZ37</accession>
<feature type="compositionally biased region" description="Low complexity" evidence="2">
    <location>
        <begin position="353"/>
        <end position="369"/>
    </location>
</feature>
<gene>
    <name evidence="5" type="ORF">Glove_122g13</name>
</gene>
<dbReference type="CDD" id="cd08892">
    <property type="entry name" value="SRPBCC_Aha1"/>
    <property type="match status" value="1"/>
</dbReference>
<comment type="similarity">
    <text evidence="1">Belongs to the AHA1 family.</text>
</comment>
<keyword evidence="6" id="KW-1185">Reference proteome</keyword>
<feature type="region of interest" description="Disordered" evidence="2">
    <location>
        <begin position="150"/>
        <end position="202"/>
    </location>
</feature>
<dbReference type="SMART" id="SM01000">
    <property type="entry name" value="Aha1_N"/>
    <property type="match status" value="1"/>
</dbReference>
<dbReference type="PANTHER" id="PTHR13009:SF22">
    <property type="entry name" value="LD43819P"/>
    <property type="match status" value="1"/>
</dbReference>
<dbReference type="InterPro" id="IPR015310">
    <property type="entry name" value="AHSA1-like_N"/>
</dbReference>
<dbReference type="Gene3D" id="3.15.10.20">
    <property type="entry name" value="Activator of Hsp90 ATPase Aha1, N-terminal domain"/>
    <property type="match status" value="1"/>
</dbReference>
<dbReference type="Pfam" id="PF08327">
    <property type="entry name" value="AHSA1"/>
    <property type="match status" value="1"/>
</dbReference>
<dbReference type="Gene3D" id="3.30.530.20">
    <property type="match status" value="1"/>
</dbReference>
<feature type="region of interest" description="Disordered" evidence="2">
    <location>
        <begin position="455"/>
        <end position="477"/>
    </location>
</feature>
<dbReference type="Pfam" id="PF09229">
    <property type="entry name" value="Aha1_N"/>
    <property type="match status" value="1"/>
</dbReference>
<dbReference type="AlphaFoldDB" id="A0A397IZ37"/>
<name>A0A397IZ37_9GLOM</name>
<reference evidence="5 6" key="1">
    <citation type="submission" date="2018-08" db="EMBL/GenBank/DDBJ databases">
        <title>Genome and evolution of the arbuscular mycorrhizal fungus Diversispora epigaea (formerly Glomus versiforme) and its bacterial endosymbionts.</title>
        <authorList>
            <person name="Sun X."/>
            <person name="Fei Z."/>
            <person name="Harrison M."/>
        </authorList>
    </citation>
    <scope>NUCLEOTIDE SEQUENCE [LARGE SCALE GENOMIC DNA]</scope>
    <source>
        <strain evidence="5 6">IT104</strain>
    </source>
</reference>
<dbReference type="SUPFAM" id="SSF55961">
    <property type="entry name" value="Bet v1-like"/>
    <property type="match status" value="1"/>
</dbReference>
<evidence type="ECO:0000313" key="6">
    <source>
        <dbReference type="Proteomes" id="UP000266861"/>
    </source>
</evidence>
<keyword evidence="3" id="KW-0812">Transmembrane</keyword>
<feature type="compositionally biased region" description="Basic residues" evidence="2">
    <location>
        <begin position="403"/>
        <end position="423"/>
    </location>
</feature>
<dbReference type="InterPro" id="IPR036338">
    <property type="entry name" value="Aha1"/>
</dbReference>
<evidence type="ECO:0000256" key="3">
    <source>
        <dbReference type="SAM" id="Phobius"/>
    </source>
</evidence>
<proteinExistence type="inferred from homology"/>
<dbReference type="GO" id="GO:0051087">
    <property type="term" value="F:protein-folding chaperone binding"/>
    <property type="evidence" value="ECO:0007669"/>
    <property type="project" value="InterPro"/>
</dbReference>
<evidence type="ECO:0000256" key="2">
    <source>
        <dbReference type="SAM" id="MobiDB-lite"/>
    </source>
</evidence>
<feature type="transmembrane region" description="Helical" evidence="3">
    <location>
        <begin position="432"/>
        <end position="453"/>
    </location>
</feature>
<evidence type="ECO:0000259" key="4">
    <source>
        <dbReference type="SMART" id="SM01000"/>
    </source>
</evidence>
<feature type="region of interest" description="Disordered" evidence="2">
    <location>
        <begin position="353"/>
        <end position="431"/>
    </location>
</feature>
<dbReference type="EMBL" id="PQFF01000114">
    <property type="protein sequence ID" value="RHZ81295.1"/>
    <property type="molecule type" value="Genomic_DNA"/>
</dbReference>
<dbReference type="PANTHER" id="PTHR13009">
    <property type="entry name" value="HEAT SHOCK PROTEIN 90 HSP90 CO-CHAPERONE AHA-1"/>
    <property type="match status" value="1"/>
</dbReference>
<comment type="caution">
    <text evidence="5">The sequence shown here is derived from an EMBL/GenBank/DDBJ whole genome shotgun (WGS) entry which is preliminary data.</text>
</comment>
<keyword evidence="3" id="KW-0472">Membrane</keyword>
<dbReference type="GO" id="GO:0001671">
    <property type="term" value="F:ATPase activator activity"/>
    <property type="evidence" value="ECO:0007669"/>
    <property type="project" value="InterPro"/>
</dbReference>
<dbReference type="Proteomes" id="UP000266861">
    <property type="component" value="Unassembled WGS sequence"/>
</dbReference>
<evidence type="ECO:0000256" key="1">
    <source>
        <dbReference type="ARBA" id="ARBA00006817"/>
    </source>
</evidence>
<organism evidence="5 6">
    <name type="scientific">Diversispora epigaea</name>
    <dbReference type="NCBI Taxonomy" id="1348612"/>
    <lineage>
        <taxon>Eukaryota</taxon>
        <taxon>Fungi</taxon>
        <taxon>Fungi incertae sedis</taxon>
        <taxon>Mucoromycota</taxon>
        <taxon>Glomeromycotina</taxon>
        <taxon>Glomeromycetes</taxon>
        <taxon>Diversisporales</taxon>
        <taxon>Diversisporaceae</taxon>
        <taxon>Diversispora</taxon>
    </lineage>
</organism>
<feature type="compositionally biased region" description="Low complexity" evidence="2">
    <location>
        <begin position="164"/>
        <end position="181"/>
    </location>
</feature>
<feature type="compositionally biased region" description="Basic and acidic residues" evidence="2">
    <location>
        <begin position="182"/>
        <end position="192"/>
    </location>
</feature>
<sequence length="477" mass="53809">MSNWKNVNNWHWTNKNCMNWAKDYLKERLVDLEIEHEGYKIKTTEIIECSGDADLNQRKGKFISIIDLEVELKWEGDKPDGEKITGKIKIPELQSSGDVEFEIEVHDDPSDKDAIRKIIREQLGPLMNEKVKNFGNDMLETHSKDVYIEPSKLGTSTTPPRPITPNESIIPTTTPTTTTTKESIKESTKESTQESTKGSLSKTSLGNVTTIKETVELQTSADQVYETLLDPGRVAAWTRSRPDIFRQIGTSFSLFDGNITGTILELVPNEKIVQKWRLKAWPEGHYSTVTLKFEQTTDFTRVYVTQEGIPIGEEEIVRRNWQSYYWNSIKSVFGYGFISSTINNNNDINKSFIKNNNYKNKSKDNNNNNKIKRNNVNRNNSSSSSSNSNNNNTTDSINDNKKDSKKKISKKNKNNNNNRRKSKNSNSSNEGGINYVFVVASVLTVIVLGFAFLSRSSTPPTSNTSTTSIPSSSPSSA</sequence>
<feature type="domain" description="Activator of Hsp90 ATPase AHSA1-like N-terminal" evidence="4">
    <location>
        <begin position="14"/>
        <end position="144"/>
    </location>
</feature>
<dbReference type="InterPro" id="IPR023393">
    <property type="entry name" value="START-like_dom_sf"/>
</dbReference>
<evidence type="ECO:0000313" key="5">
    <source>
        <dbReference type="EMBL" id="RHZ81295.1"/>
    </source>
</evidence>
<feature type="compositionally biased region" description="Low complexity" evidence="2">
    <location>
        <begin position="376"/>
        <end position="397"/>
    </location>
</feature>
<dbReference type="GO" id="GO:0006457">
    <property type="term" value="P:protein folding"/>
    <property type="evidence" value="ECO:0007669"/>
    <property type="project" value="TreeGrafter"/>
</dbReference>
<dbReference type="STRING" id="1348612.A0A397IZ37"/>
<dbReference type="OrthoDB" id="567237at2759"/>
<dbReference type="SUPFAM" id="SSF103111">
    <property type="entry name" value="Activator of Hsp90 ATPase, Aha1"/>
    <property type="match status" value="1"/>
</dbReference>
<protein>
    <recommendedName>
        <fullName evidence="4">Activator of Hsp90 ATPase AHSA1-like N-terminal domain-containing protein</fullName>
    </recommendedName>
</protein>
<keyword evidence="3" id="KW-1133">Transmembrane helix</keyword>
<dbReference type="InterPro" id="IPR013538">
    <property type="entry name" value="ASHA1/2-like_C"/>
</dbReference>
<dbReference type="GO" id="GO:0005829">
    <property type="term" value="C:cytosol"/>
    <property type="evidence" value="ECO:0007669"/>
    <property type="project" value="TreeGrafter"/>
</dbReference>